<evidence type="ECO:0008006" key="3">
    <source>
        <dbReference type="Google" id="ProtNLM"/>
    </source>
</evidence>
<accession>A0A8J6P5T0</accession>
<gene>
    <name evidence="1" type="ORF">H8D96_14290</name>
</gene>
<name>A0A8J6P5T0_9BACT</name>
<organism evidence="1 2">
    <name type="scientific">Candidatus Desulfatibia vada</name>
    <dbReference type="NCBI Taxonomy" id="2841696"/>
    <lineage>
        <taxon>Bacteria</taxon>
        <taxon>Pseudomonadati</taxon>
        <taxon>Thermodesulfobacteriota</taxon>
        <taxon>Desulfobacteria</taxon>
        <taxon>Desulfobacterales</taxon>
        <taxon>Desulfobacterales incertae sedis</taxon>
        <taxon>Candidatus Desulfatibia</taxon>
    </lineage>
</organism>
<evidence type="ECO:0000313" key="1">
    <source>
        <dbReference type="EMBL" id="MBC8433077.1"/>
    </source>
</evidence>
<evidence type="ECO:0000313" key="2">
    <source>
        <dbReference type="Proteomes" id="UP000605201"/>
    </source>
</evidence>
<dbReference type="Proteomes" id="UP000605201">
    <property type="component" value="Unassembled WGS sequence"/>
</dbReference>
<dbReference type="AlphaFoldDB" id="A0A8J6P5T0"/>
<protein>
    <recommendedName>
        <fullName evidence="3">Restriction endonuclease type IV Mrr domain-containing protein</fullName>
    </recommendedName>
</protein>
<dbReference type="EMBL" id="JACNIG010000268">
    <property type="protein sequence ID" value="MBC8433077.1"/>
    <property type="molecule type" value="Genomic_DNA"/>
</dbReference>
<sequence>MNFKNELERQCFEIAERALGGGVTIEHNKKVQIESALFSEVASFKGPPAKEVDVLVAELIEQPKVVLLVSCKRFSRRAEPAHIQEWCAVVQTMNRYSGGTLFFGLVVSPAGFTSGCEAWATSHNIGIVPPLKGRNLAFNEDSVLRMFERVLIALRARVHLQIDDLRTAPAFFDFVYRLVADFEGHQDAAADGRYFLLPQRWASSFGEMYSAIAGRAVEDIWAVEGATEIMLSGGVVLRFSEASVCFGNDTEIGQEKPVTPQCQKNIDMDSCTLDFIKSIVVGKSITSAGDFGNYIEIGIDQRFNLGLHSVGFHLISTENPTETNRL</sequence>
<reference evidence="1 2" key="1">
    <citation type="submission" date="2020-08" db="EMBL/GenBank/DDBJ databases">
        <title>Bridging the membrane lipid divide: bacteria of the FCB group superphylum have the potential to synthesize archaeal ether lipids.</title>
        <authorList>
            <person name="Villanueva L."/>
            <person name="Von Meijenfeldt F.A.B."/>
            <person name="Westbye A.B."/>
            <person name="Yadav S."/>
            <person name="Hopmans E.C."/>
            <person name="Dutilh B.E."/>
            <person name="Sinninghe Damste J.S."/>
        </authorList>
    </citation>
    <scope>NUCLEOTIDE SEQUENCE [LARGE SCALE GENOMIC DNA]</scope>
    <source>
        <strain evidence="1">NIOZ-UU17</strain>
    </source>
</reference>
<comment type="caution">
    <text evidence="1">The sequence shown here is derived from an EMBL/GenBank/DDBJ whole genome shotgun (WGS) entry which is preliminary data.</text>
</comment>
<proteinExistence type="predicted"/>